<feature type="transmembrane region" description="Helical" evidence="6">
    <location>
        <begin position="366"/>
        <end position="388"/>
    </location>
</feature>
<evidence type="ECO:0000256" key="1">
    <source>
        <dbReference type="ARBA" id="ARBA00004651"/>
    </source>
</evidence>
<feature type="transmembrane region" description="Helical" evidence="6">
    <location>
        <begin position="114"/>
        <end position="142"/>
    </location>
</feature>
<keyword evidence="5 6" id="KW-0472">Membrane</keyword>
<keyword evidence="4 6" id="KW-1133">Transmembrane helix</keyword>
<name>A0ABT8BTS7_9VIBR</name>
<feature type="transmembrane region" description="Helical" evidence="6">
    <location>
        <begin position="21"/>
        <end position="49"/>
    </location>
</feature>
<evidence type="ECO:0000313" key="8">
    <source>
        <dbReference type="Proteomes" id="UP001238540"/>
    </source>
</evidence>
<dbReference type="InterPro" id="IPR011701">
    <property type="entry name" value="MFS"/>
</dbReference>
<feature type="transmembrane region" description="Helical" evidence="6">
    <location>
        <begin position="300"/>
        <end position="322"/>
    </location>
</feature>
<accession>A0ABT8BTS7</accession>
<proteinExistence type="predicted"/>
<keyword evidence="8" id="KW-1185">Reference proteome</keyword>
<feature type="transmembrane region" description="Helical" evidence="6">
    <location>
        <begin position="88"/>
        <end position="108"/>
    </location>
</feature>
<dbReference type="EMBL" id="JAUFQC010000001">
    <property type="protein sequence ID" value="MDN3610396.1"/>
    <property type="molecule type" value="Genomic_DNA"/>
</dbReference>
<dbReference type="CDD" id="cd06173">
    <property type="entry name" value="MFS_MefA_like"/>
    <property type="match status" value="1"/>
</dbReference>
<feature type="transmembrane region" description="Helical" evidence="6">
    <location>
        <begin position="272"/>
        <end position="293"/>
    </location>
</feature>
<feature type="transmembrane region" description="Helical" evidence="6">
    <location>
        <begin position="241"/>
        <end position="266"/>
    </location>
</feature>
<dbReference type="Gene3D" id="1.20.1250.20">
    <property type="entry name" value="MFS general substrate transporter like domains"/>
    <property type="match status" value="1"/>
</dbReference>
<organism evidence="7 8">
    <name type="scientific">Vibrio ostreicida</name>
    <dbReference type="NCBI Taxonomy" id="526588"/>
    <lineage>
        <taxon>Bacteria</taxon>
        <taxon>Pseudomonadati</taxon>
        <taxon>Pseudomonadota</taxon>
        <taxon>Gammaproteobacteria</taxon>
        <taxon>Vibrionales</taxon>
        <taxon>Vibrionaceae</taxon>
        <taxon>Vibrio</taxon>
    </lineage>
</organism>
<dbReference type="RefSeq" id="WP_076585066.1">
    <property type="nucleotide sequence ID" value="NZ_JABEYA020000001.1"/>
</dbReference>
<feature type="transmembrane region" description="Helical" evidence="6">
    <location>
        <begin position="328"/>
        <end position="345"/>
    </location>
</feature>
<evidence type="ECO:0000256" key="2">
    <source>
        <dbReference type="ARBA" id="ARBA00022475"/>
    </source>
</evidence>
<dbReference type="PANTHER" id="PTHR23513">
    <property type="entry name" value="INTEGRAL MEMBRANE EFFLUX PROTEIN-RELATED"/>
    <property type="match status" value="1"/>
</dbReference>
<comment type="subcellular location">
    <subcellularLocation>
        <location evidence="1">Cell membrane</location>
        <topology evidence="1">Multi-pass membrane protein</topology>
    </subcellularLocation>
</comment>
<feature type="transmembrane region" description="Helical" evidence="6">
    <location>
        <begin position="55"/>
        <end position="76"/>
    </location>
</feature>
<evidence type="ECO:0000313" key="7">
    <source>
        <dbReference type="EMBL" id="MDN3610396.1"/>
    </source>
</evidence>
<dbReference type="Pfam" id="PF07690">
    <property type="entry name" value="MFS_1"/>
    <property type="match status" value="1"/>
</dbReference>
<dbReference type="SUPFAM" id="SSF103473">
    <property type="entry name" value="MFS general substrate transporter"/>
    <property type="match status" value="1"/>
</dbReference>
<evidence type="ECO:0000256" key="6">
    <source>
        <dbReference type="SAM" id="Phobius"/>
    </source>
</evidence>
<sequence length="443" mass="47443">MSHETQALHIDNGNGPYLGTSAYFMMLGATLISLLGTLMTDFALGQWVYKQTQSATAYGVIGFAALAPQLLFSPFIGTLLDRYPRGTLMVLGHVGAGVCTLSLVMLYANELLNFWCILMFVGIGSVFNGFISQSFIVLVPVLIEEKKLLKFQGFTQGGMGLVELVVPALAAFFLVAVGLKGVFIADIISFVSAITVLLFIVKKINHSDGRSVPSGETLASLQQQLKSGLRYLFNHHQLRNLLLFMGAINFAVGIVHVLLTPLVLSFSTVVELGTVLTAAGVGTLSGSIALLLLKDSEEKTSLLCGLLLMMGLLLLSAAFIFVEPRLTVWILAGTVLLLTMLFVMAESVNQVIWQTSVPKSLQGRVISIQTLISQISLPLAFLLAGPLADYVFEPLFAVDGPVADSLGQVIGVGPGRGIVFFYGVCGLAIIASVGLFYNTVKRQ</sequence>
<keyword evidence="2" id="KW-1003">Cell membrane</keyword>
<feature type="transmembrane region" description="Helical" evidence="6">
    <location>
        <begin position="182"/>
        <end position="201"/>
    </location>
</feature>
<comment type="caution">
    <text evidence="7">The sequence shown here is derived from an EMBL/GenBank/DDBJ whole genome shotgun (WGS) entry which is preliminary data.</text>
</comment>
<dbReference type="PANTHER" id="PTHR23513:SF6">
    <property type="entry name" value="MAJOR FACILITATOR SUPERFAMILY ASSOCIATED DOMAIN-CONTAINING PROTEIN"/>
    <property type="match status" value="1"/>
</dbReference>
<evidence type="ECO:0000256" key="4">
    <source>
        <dbReference type="ARBA" id="ARBA00022989"/>
    </source>
</evidence>
<protein>
    <submittedName>
        <fullName evidence="7">MFS transporter</fullName>
    </submittedName>
</protein>
<gene>
    <name evidence="7" type="ORF">QWZ16_11840</name>
</gene>
<feature type="transmembrane region" description="Helical" evidence="6">
    <location>
        <begin position="419"/>
        <end position="440"/>
    </location>
</feature>
<feature type="transmembrane region" description="Helical" evidence="6">
    <location>
        <begin position="154"/>
        <end position="176"/>
    </location>
</feature>
<reference evidence="8" key="1">
    <citation type="journal article" date="2019" name="Int. J. Syst. Evol. Microbiol.">
        <title>The Global Catalogue of Microorganisms (GCM) 10K type strain sequencing project: providing services to taxonomists for standard genome sequencing and annotation.</title>
        <authorList>
            <consortium name="The Broad Institute Genomics Platform"/>
            <consortium name="The Broad Institute Genome Sequencing Center for Infectious Disease"/>
            <person name="Wu L."/>
            <person name="Ma J."/>
        </authorList>
    </citation>
    <scope>NUCLEOTIDE SEQUENCE [LARGE SCALE GENOMIC DNA]</scope>
    <source>
        <strain evidence="8">CECT 7398</strain>
    </source>
</reference>
<dbReference type="InterPro" id="IPR036259">
    <property type="entry name" value="MFS_trans_sf"/>
</dbReference>
<dbReference type="Proteomes" id="UP001238540">
    <property type="component" value="Unassembled WGS sequence"/>
</dbReference>
<keyword evidence="3 6" id="KW-0812">Transmembrane</keyword>
<evidence type="ECO:0000256" key="3">
    <source>
        <dbReference type="ARBA" id="ARBA00022692"/>
    </source>
</evidence>
<evidence type="ECO:0000256" key="5">
    <source>
        <dbReference type="ARBA" id="ARBA00023136"/>
    </source>
</evidence>